<organism evidence="1 3">
    <name type="scientific">Mycobacterium gordonae</name>
    <dbReference type="NCBI Taxonomy" id="1778"/>
    <lineage>
        <taxon>Bacteria</taxon>
        <taxon>Bacillati</taxon>
        <taxon>Actinomycetota</taxon>
        <taxon>Actinomycetes</taxon>
        <taxon>Mycobacteriales</taxon>
        <taxon>Mycobacteriaceae</taxon>
        <taxon>Mycobacterium</taxon>
    </lineage>
</organism>
<sequence length="84" mass="9364">MNGRAVRGALNLGSILRVAARRRCAAAQFLQAGLQHLEYRCAAAVRLLVIDQRAQLRLFEHANPVPQIAKTKLVVIRQWQFAGC</sequence>
<comment type="caution">
    <text evidence="1">The sequence shown here is derived from an EMBL/GenBank/DDBJ whole genome shotgun (WGS) entry which is preliminary data.</text>
</comment>
<dbReference type="Proteomes" id="UP000093757">
    <property type="component" value="Unassembled WGS sequence"/>
</dbReference>
<dbReference type="EMBL" id="LQOY01000072">
    <property type="protein sequence ID" value="ORV88157.1"/>
    <property type="molecule type" value="Genomic_DNA"/>
</dbReference>
<gene>
    <name evidence="1" type="ORF">A9W98_24220</name>
    <name evidence="2" type="ORF">AWC08_22640</name>
</gene>
<evidence type="ECO:0000313" key="1">
    <source>
        <dbReference type="EMBL" id="OBS00603.1"/>
    </source>
</evidence>
<dbReference type="AlphaFoldDB" id="A0A1A6BE67"/>
<reference evidence="2 4" key="1">
    <citation type="submission" date="2016-01" db="EMBL/GenBank/DDBJ databases">
        <title>The new phylogeny of the genus Mycobacterium.</title>
        <authorList>
            <person name="Tarcisio F."/>
            <person name="Conor M."/>
            <person name="Antonella G."/>
            <person name="Elisabetta G."/>
            <person name="Giulia F.S."/>
            <person name="Sara T."/>
            <person name="Anna F."/>
            <person name="Clotilde B."/>
            <person name="Roberto B."/>
            <person name="Veronica D.S."/>
            <person name="Fabio R."/>
            <person name="Monica P."/>
            <person name="Olivier J."/>
            <person name="Enrico T."/>
            <person name="Nicola S."/>
        </authorList>
    </citation>
    <scope>NUCLEOTIDE SEQUENCE [LARGE SCALE GENOMIC DNA]</scope>
    <source>
        <strain evidence="2 4">DSM 44160</strain>
    </source>
</reference>
<dbReference type="Proteomes" id="UP000193928">
    <property type="component" value="Unassembled WGS sequence"/>
</dbReference>
<evidence type="ECO:0000313" key="3">
    <source>
        <dbReference type="Proteomes" id="UP000093757"/>
    </source>
</evidence>
<reference evidence="1 3" key="2">
    <citation type="submission" date="2016-06" db="EMBL/GenBank/DDBJ databases">
        <authorList>
            <person name="Kjaerup R.B."/>
            <person name="Dalgaard T.S."/>
            <person name="Juul-Madsen H.R."/>
        </authorList>
    </citation>
    <scope>NUCLEOTIDE SEQUENCE [LARGE SCALE GENOMIC DNA]</scope>
    <source>
        <strain evidence="1 3">1245752.6</strain>
    </source>
</reference>
<protein>
    <submittedName>
        <fullName evidence="1">Uncharacterized protein</fullName>
    </submittedName>
</protein>
<evidence type="ECO:0000313" key="2">
    <source>
        <dbReference type="EMBL" id="ORV88157.1"/>
    </source>
</evidence>
<dbReference type="EMBL" id="MAEM01000354">
    <property type="protein sequence ID" value="OBS00603.1"/>
    <property type="molecule type" value="Genomic_DNA"/>
</dbReference>
<keyword evidence="4" id="KW-1185">Reference proteome</keyword>
<name>A0A1A6BE67_MYCGO</name>
<proteinExistence type="predicted"/>
<accession>A0A1A6BE67</accession>
<evidence type="ECO:0000313" key="4">
    <source>
        <dbReference type="Proteomes" id="UP000193928"/>
    </source>
</evidence>